<proteinExistence type="predicted"/>
<feature type="signal peptide" evidence="2">
    <location>
        <begin position="1"/>
        <end position="18"/>
    </location>
</feature>
<dbReference type="Proteomes" id="UP000009011">
    <property type="component" value="Chromosome"/>
</dbReference>
<dbReference type="KEGG" id="mro:MROS_1808"/>
<sequence length="196" mass="22252">MKKYFVLIMMWISVAVCAQPIKFGEAKGLFMSLGVGPKFPIGNFSDKNNIGVGAETSLLYTDNLLMPFFFYSTLGYQHYPGRQTLYKKTDYASYSSNMIFLAAGVRYYFTPLVENIALLMPLVDAGIQYSYFENSHIFKEGKNKQNFTEGKSKFGLQVGGGFSMFILDVMAYYNYLPDNQYISIVFKATIPIFVKI</sequence>
<keyword evidence="4" id="KW-1185">Reference proteome</keyword>
<accession>I7A587</accession>
<protein>
    <recommendedName>
        <fullName evidence="5">Outer membrane protein beta-barrel domain-containing protein</fullName>
    </recommendedName>
</protein>
<reference evidence="3 4" key="1">
    <citation type="journal article" date="2013" name="PLoS ONE">
        <title>Genomic analysis of Melioribacter roseus, facultatively anaerobic organotrophic bacterium representing a novel deep lineage within Bacteriodetes/Chlorobi group.</title>
        <authorList>
            <person name="Kadnikov V.V."/>
            <person name="Mardanov A.V."/>
            <person name="Podosokorskaya O.A."/>
            <person name="Gavrilov S.N."/>
            <person name="Kublanov I.V."/>
            <person name="Beletsky A.V."/>
            <person name="Bonch-Osmolovskaya E.A."/>
            <person name="Ravin N.V."/>
        </authorList>
    </citation>
    <scope>NUCLEOTIDE SEQUENCE [LARGE SCALE GENOMIC DNA]</scope>
    <source>
        <strain evidence="4">JCM 17771 / P3M-2</strain>
    </source>
</reference>
<gene>
    <name evidence="3" type="ordered locus">MROS_1808</name>
</gene>
<feature type="transmembrane region" description="Helical" evidence="1">
    <location>
        <begin position="91"/>
        <end position="109"/>
    </location>
</feature>
<dbReference type="EMBL" id="CP003557">
    <property type="protein sequence ID" value="AFN75041.1"/>
    <property type="molecule type" value="Genomic_DNA"/>
</dbReference>
<evidence type="ECO:0000313" key="4">
    <source>
        <dbReference type="Proteomes" id="UP000009011"/>
    </source>
</evidence>
<dbReference type="AlphaFoldDB" id="I7A587"/>
<keyword evidence="1" id="KW-0472">Membrane</keyword>
<dbReference type="STRING" id="1191523.MROS_1808"/>
<dbReference type="InterPro" id="IPR011250">
    <property type="entry name" value="OMP/PagP_B-barrel"/>
</dbReference>
<evidence type="ECO:0000313" key="3">
    <source>
        <dbReference type="EMBL" id="AFN75041.1"/>
    </source>
</evidence>
<dbReference type="SUPFAM" id="SSF56925">
    <property type="entry name" value="OMPA-like"/>
    <property type="match status" value="1"/>
</dbReference>
<evidence type="ECO:0008006" key="5">
    <source>
        <dbReference type="Google" id="ProtNLM"/>
    </source>
</evidence>
<name>I7A587_MELRP</name>
<dbReference type="HOGENOM" id="CLU_1388795_0_0_10"/>
<keyword evidence="1" id="KW-0812">Transmembrane</keyword>
<feature type="transmembrane region" description="Helical" evidence="1">
    <location>
        <begin position="153"/>
        <end position="173"/>
    </location>
</feature>
<keyword evidence="1" id="KW-1133">Transmembrane helix</keyword>
<keyword evidence="2" id="KW-0732">Signal</keyword>
<evidence type="ECO:0000256" key="2">
    <source>
        <dbReference type="SAM" id="SignalP"/>
    </source>
</evidence>
<evidence type="ECO:0000256" key="1">
    <source>
        <dbReference type="SAM" id="Phobius"/>
    </source>
</evidence>
<organism evidence="3 4">
    <name type="scientific">Melioribacter roseus (strain DSM 23840 / JCM 17771 / VKM B-2668 / P3M-2)</name>
    <dbReference type="NCBI Taxonomy" id="1191523"/>
    <lineage>
        <taxon>Bacteria</taxon>
        <taxon>Pseudomonadati</taxon>
        <taxon>Ignavibacteriota</taxon>
        <taxon>Ignavibacteria</taxon>
        <taxon>Ignavibacteriales</taxon>
        <taxon>Melioribacteraceae</taxon>
        <taxon>Melioribacter</taxon>
    </lineage>
</organism>
<feature type="chain" id="PRO_5003707107" description="Outer membrane protein beta-barrel domain-containing protein" evidence="2">
    <location>
        <begin position="19"/>
        <end position="196"/>
    </location>
</feature>